<dbReference type="InterPro" id="IPR050065">
    <property type="entry name" value="GlmU-like"/>
</dbReference>
<feature type="binding site" evidence="18">
    <location>
        <position position="162"/>
    </location>
    <ligand>
        <name>UDP-N-acetyl-alpha-D-glucosamine</name>
        <dbReference type="ChEBI" id="CHEBI:57705"/>
    </ligand>
</feature>
<keyword evidence="8 18" id="KW-0677">Repeat</keyword>
<comment type="function">
    <text evidence="17 18">Catalyzes the last two sequential reactions in the de novo biosynthetic pathway for UDP-N-acetylglucosamine (UDP-GlcNAc). The C-terminal domain catalyzes the transfer of acetyl group from acetyl coenzyme A to glucosamine-1-phosphate (GlcN-1-P) to produce N-acetylglucosamine-1-phosphate (GlcNAc-1-P), which is converted into UDP-GlcNAc by the transfer of uridine 5-monophosphate (from uridine 5-triphosphate), a reaction catalyzed by the N-terminal domain.</text>
</comment>
<evidence type="ECO:0000256" key="4">
    <source>
        <dbReference type="ARBA" id="ARBA00022490"/>
    </source>
</evidence>
<feature type="binding site" evidence="18">
    <location>
        <position position="356"/>
    </location>
    <ligand>
        <name>UDP-N-acetyl-alpha-D-glucosamine</name>
        <dbReference type="ChEBI" id="CHEBI:57705"/>
    </ligand>
</feature>
<dbReference type="PANTHER" id="PTHR43584:SF3">
    <property type="entry name" value="BIFUNCTIONAL PROTEIN GLMU"/>
    <property type="match status" value="1"/>
</dbReference>
<feature type="binding site" evidence="18">
    <location>
        <position position="177"/>
    </location>
    <ligand>
        <name>UDP-N-acetyl-alpha-D-glucosamine</name>
        <dbReference type="ChEBI" id="CHEBI:57705"/>
    </ligand>
</feature>
<feature type="binding site" evidence="18">
    <location>
        <position position="395"/>
    </location>
    <ligand>
        <name>acetyl-CoA</name>
        <dbReference type="ChEBI" id="CHEBI:57288"/>
    </ligand>
</feature>
<evidence type="ECO:0000256" key="14">
    <source>
        <dbReference type="ARBA" id="ARBA00023316"/>
    </source>
</evidence>
<comment type="caution">
    <text evidence="18">Lacks conserved residue(s) required for the propagation of feature annotation.</text>
</comment>
<dbReference type="EC" id="2.7.7.23" evidence="18"/>
<dbReference type="InterPro" id="IPR029044">
    <property type="entry name" value="Nucleotide-diphossugar_trans"/>
</dbReference>
<comment type="pathway">
    <text evidence="18">Nucleotide-sugar biosynthesis; UDP-N-acetyl-alpha-D-glucosamine biosynthesis; UDP-N-acetyl-alpha-D-glucosamine from N-acetyl-alpha-D-glucosamine 1-phosphate: step 1/1.</text>
</comment>
<evidence type="ECO:0000259" key="20">
    <source>
        <dbReference type="Pfam" id="PF12804"/>
    </source>
</evidence>
<dbReference type="InterPro" id="IPR018357">
    <property type="entry name" value="Hexapep_transf_CS"/>
</dbReference>
<feature type="binding site" evidence="18">
    <location>
        <position position="74"/>
    </location>
    <ligand>
        <name>UDP-N-acetyl-alpha-D-glucosamine</name>
        <dbReference type="ChEBI" id="CHEBI:57705"/>
    </ligand>
</feature>
<evidence type="ECO:0000256" key="9">
    <source>
        <dbReference type="ARBA" id="ARBA00022842"/>
    </source>
</evidence>
<feature type="active site" description="Proton acceptor" evidence="18">
    <location>
        <position position="353"/>
    </location>
</feature>
<dbReference type="Gene3D" id="3.90.550.10">
    <property type="entry name" value="Spore Coat Polysaccharide Biosynthesis Protein SpsA, Chain A"/>
    <property type="match status" value="1"/>
</dbReference>
<keyword evidence="11 18" id="KW-0573">Peptidoglycan synthesis</keyword>
<dbReference type="PANTHER" id="PTHR43584">
    <property type="entry name" value="NUCLEOTIDYL TRANSFERASE"/>
    <property type="match status" value="1"/>
</dbReference>
<feature type="binding site" evidence="18">
    <location>
        <position position="147"/>
    </location>
    <ligand>
        <name>UDP-N-acetyl-alpha-D-glucosamine</name>
        <dbReference type="ChEBI" id="CHEBI:57705"/>
    </ligand>
</feature>
<comment type="similarity">
    <text evidence="3 18">In the N-terminal section; belongs to the N-acetylglucosamine-1-phosphate uridyltransferase family.</text>
</comment>
<reference evidence="21" key="1">
    <citation type="submission" date="2022-12" db="EMBL/GenBank/DDBJ databases">
        <title>Bacterial isolates from different developmental stages of Nematostella vectensis.</title>
        <authorList>
            <person name="Fraune S."/>
        </authorList>
    </citation>
    <scope>NUCLEOTIDE SEQUENCE</scope>
    <source>
        <strain evidence="21">G21630-S1</strain>
    </source>
</reference>
<evidence type="ECO:0000256" key="18">
    <source>
        <dbReference type="HAMAP-Rule" id="MF_01631"/>
    </source>
</evidence>
<feature type="binding site" evidence="18">
    <location>
        <begin position="376"/>
        <end position="377"/>
    </location>
    <ligand>
        <name>acetyl-CoA</name>
        <dbReference type="ChEBI" id="CHEBI:57288"/>
    </ligand>
</feature>
<dbReference type="Proteomes" id="UP001069802">
    <property type="component" value="Unassembled WGS sequence"/>
</dbReference>
<evidence type="ECO:0000256" key="2">
    <source>
        <dbReference type="ARBA" id="ARBA00007707"/>
    </source>
</evidence>
<keyword evidence="9 18" id="KW-0460">Magnesium</keyword>
<feature type="region of interest" description="N-acetyltransferase" evidence="18">
    <location>
        <begin position="258"/>
        <end position="464"/>
    </location>
</feature>
<evidence type="ECO:0000256" key="13">
    <source>
        <dbReference type="ARBA" id="ARBA00023315"/>
    </source>
</evidence>
<dbReference type="EC" id="2.3.1.157" evidence="18"/>
<evidence type="ECO:0000256" key="12">
    <source>
        <dbReference type="ARBA" id="ARBA00023268"/>
    </source>
</evidence>
<feature type="region of interest" description="Disordered" evidence="19">
    <location>
        <begin position="445"/>
        <end position="464"/>
    </location>
</feature>
<evidence type="ECO:0000256" key="16">
    <source>
        <dbReference type="ARBA" id="ARBA00048493"/>
    </source>
</evidence>
<dbReference type="NCBIfam" id="TIGR01173">
    <property type="entry name" value="glmU"/>
    <property type="match status" value="1"/>
</dbReference>
<dbReference type="InterPro" id="IPR005882">
    <property type="entry name" value="Bifunctional_GlmU"/>
</dbReference>
<feature type="binding site" evidence="18">
    <location>
        <position position="367"/>
    </location>
    <ligand>
        <name>UDP-N-acetyl-alpha-D-glucosamine</name>
        <dbReference type="ChEBI" id="CHEBI:57705"/>
    </ligand>
</feature>
<evidence type="ECO:0000313" key="21">
    <source>
        <dbReference type="EMBL" id="MCZ4280657.1"/>
    </source>
</evidence>
<accession>A0ABT4LHS2</accession>
<keyword evidence="12 18" id="KW-0511">Multifunctional enzyme</keyword>
<comment type="similarity">
    <text evidence="2 18">In the C-terminal section; belongs to the transferase hexapeptide repeat family.</text>
</comment>
<sequence length="464" mass="48607">MSARKLAVIVLAAGQGTRMKSKLPKVLHGLAGKSMLAHVLSGVEQLSPDQVVVVVGPDAPAVEKAAAPHRVVVQHDRLGTGHAVREAFSALAGFCDAGDQADILVIFGDTPLIRSATFEKMVARRRAADGPVLLGLAFRPKDAGRYGRVRLDAQGRVAGIVEFADASDAEKAIDLCNAGILLGDGPTVCRLIHQLDNNNAQGEYYLPVIFDFAYAEGLDTRAVEASEEEVMGVNSRQELAAAEQVLQQRLRNEAMAQGVTLIDPASTWLSTDTVFGRDIIIEPSVFIGPGVTIADDVTLKAFSHIEGANIAEGAVIGPYARLRPGTEIKAGGKVGNFVETKNAVLGEGAKVNHLSYIGDAEIGARANIGAGTITCNYDGYNKWKTVIGEEAFIGSNTALVAPVTVGAGAIVGAGSTLTKAVEKDAIAVVRGRLVEKAGGGASFRAGRQKIKDQKTAEQNAEKKG</sequence>
<evidence type="ECO:0000256" key="8">
    <source>
        <dbReference type="ARBA" id="ARBA00022737"/>
    </source>
</evidence>
<evidence type="ECO:0000256" key="1">
    <source>
        <dbReference type="ARBA" id="ARBA00004496"/>
    </source>
</evidence>
<feature type="region of interest" description="Pyrophosphorylase" evidence="18">
    <location>
        <begin position="1"/>
        <end position="236"/>
    </location>
</feature>
<evidence type="ECO:0000256" key="5">
    <source>
        <dbReference type="ARBA" id="ARBA00022679"/>
    </source>
</evidence>
<dbReference type="CDD" id="cd02540">
    <property type="entry name" value="GT2_GlmU_N_bac"/>
    <property type="match status" value="1"/>
</dbReference>
<dbReference type="Gene3D" id="2.160.10.10">
    <property type="entry name" value="Hexapeptide repeat proteins"/>
    <property type="match status" value="1"/>
</dbReference>
<comment type="catalytic activity">
    <reaction evidence="15 18">
        <text>alpha-D-glucosamine 1-phosphate + acetyl-CoA = N-acetyl-alpha-D-glucosamine 1-phosphate + CoA + H(+)</text>
        <dbReference type="Rhea" id="RHEA:13725"/>
        <dbReference type="ChEBI" id="CHEBI:15378"/>
        <dbReference type="ChEBI" id="CHEBI:57287"/>
        <dbReference type="ChEBI" id="CHEBI:57288"/>
        <dbReference type="ChEBI" id="CHEBI:57776"/>
        <dbReference type="ChEBI" id="CHEBI:58516"/>
        <dbReference type="EC" id="2.3.1.157"/>
    </reaction>
</comment>
<comment type="caution">
    <text evidence="21">The sequence shown here is derived from an EMBL/GenBank/DDBJ whole genome shotgun (WGS) entry which is preliminary data.</text>
</comment>
<keyword evidence="7 18" id="KW-0479">Metal-binding</keyword>
<feature type="binding site" evidence="18">
    <location>
        <position position="341"/>
    </location>
    <ligand>
        <name>UDP-N-acetyl-alpha-D-glucosamine</name>
        <dbReference type="ChEBI" id="CHEBI:57705"/>
    </ligand>
</feature>
<keyword evidence="4 18" id="KW-0963">Cytoplasm</keyword>
<feature type="binding site" evidence="18">
    <location>
        <begin position="11"/>
        <end position="14"/>
    </location>
    <ligand>
        <name>UDP-N-acetyl-alpha-D-glucosamine</name>
        <dbReference type="ChEBI" id="CHEBI:57705"/>
    </ligand>
</feature>
<dbReference type="InterPro" id="IPR001451">
    <property type="entry name" value="Hexapep"/>
</dbReference>
<dbReference type="Pfam" id="PF12804">
    <property type="entry name" value="NTP_transf_3"/>
    <property type="match status" value="1"/>
</dbReference>
<keyword evidence="6 18" id="KW-0548">Nucleotidyltransferase</keyword>
<keyword evidence="5 18" id="KW-0808">Transferase</keyword>
<evidence type="ECO:0000256" key="11">
    <source>
        <dbReference type="ARBA" id="ARBA00022984"/>
    </source>
</evidence>
<keyword evidence="14 18" id="KW-0961">Cell wall biogenesis/degradation</keyword>
<gene>
    <name evidence="18 21" type="primary">glmU</name>
    <name evidence="21" type="ORF">O4H49_07695</name>
</gene>
<comment type="cofactor">
    <cofactor evidence="18">
        <name>Mg(2+)</name>
        <dbReference type="ChEBI" id="CHEBI:18420"/>
    </cofactor>
    <text evidence="18">Binds 1 Mg(2+) ion per subunit.</text>
</comment>
<comment type="subunit">
    <text evidence="18">Homotrimer.</text>
</comment>
<evidence type="ECO:0000256" key="3">
    <source>
        <dbReference type="ARBA" id="ARBA00007947"/>
    </source>
</evidence>
<feature type="domain" description="MobA-like NTP transferase" evidence="20">
    <location>
        <begin position="8"/>
        <end position="132"/>
    </location>
</feature>
<feature type="binding site" evidence="18">
    <location>
        <position position="430"/>
    </location>
    <ligand>
        <name>acetyl-CoA</name>
        <dbReference type="ChEBI" id="CHEBI:57288"/>
    </ligand>
</feature>
<protein>
    <recommendedName>
        <fullName evidence="18">Bifunctional protein GlmU</fullName>
    </recommendedName>
    <domain>
        <recommendedName>
            <fullName evidence="18">UDP-N-acetylglucosamine pyrophosphorylase</fullName>
            <ecNumber evidence="18">2.7.7.23</ecNumber>
        </recommendedName>
        <alternativeName>
            <fullName evidence="18">N-acetylglucosamine-1-phosphate uridyltransferase</fullName>
        </alternativeName>
    </domain>
    <domain>
        <recommendedName>
            <fullName evidence="18">Glucosamine-1-phosphate N-acetyltransferase</fullName>
            <ecNumber evidence="18">2.3.1.157</ecNumber>
        </recommendedName>
    </domain>
</protein>
<comment type="catalytic activity">
    <reaction evidence="16 18">
        <text>N-acetyl-alpha-D-glucosamine 1-phosphate + UTP + H(+) = UDP-N-acetyl-alpha-D-glucosamine + diphosphate</text>
        <dbReference type="Rhea" id="RHEA:13509"/>
        <dbReference type="ChEBI" id="CHEBI:15378"/>
        <dbReference type="ChEBI" id="CHEBI:33019"/>
        <dbReference type="ChEBI" id="CHEBI:46398"/>
        <dbReference type="ChEBI" id="CHEBI:57705"/>
        <dbReference type="ChEBI" id="CHEBI:57776"/>
        <dbReference type="EC" id="2.7.7.23"/>
    </reaction>
</comment>
<dbReference type="EMBL" id="JAPWGY010000002">
    <property type="protein sequence ID" value="MCZ4280657.1"/>
    <property type="molecule type" value="Genomic_DNA"/>
</dbReference>
<evidence type="ECO:0000256" key="6">
    <source>
        <dbReference type="ARBA" id="ARBA00022695"/>
    </source>
</evidence>
<feature type="binding site" evidence="18">
    <location>
        <position position="25"/>
    </location>
    <ligand>
        <name>UDP-N-acetyl-alpha-D-glucosamine</name>
        <dbReference type="ChEBI" id="CHEBI:57705"/>
    </ligand>
</feature>
<dbReference type="RefSeq" id="WP_269422841.1">
    <property type="nucleotide sequence ID" value="NZ_JAPWGY010000002.1"/>
</dbReference>
<evidence type="ECO:0000313" key="22">
    <source>
        <dbReference type="Proteomes" id="UP001069802"/>
    </source>
</evidence>
<feature type="binding site" evidence="18">
    <location>
        <position position="234"/>
    </location>
    <ligand>
        <name>UDP-N-acetyl-alpha-D-glucosamine</name>
        <dbReference type="ChEBI" id="CHEBI:57705"/>
    </ligand>
</feature>
<feature type="binding site" evidence="18">
    <location>
        <position position="323"/>
    </location>
    <ligand>
        <name>UDP-N-acetyl-alpha-D-glucosamine</name>
        <dbReference type="ChEBI" id="CHEBI:57705"/>
    </ligand>
</feature>
<evidence type="ECO:0000256" key="19">
    <source>
        <dbReference type="SAM" id="MobiDB-lite"/>
    </source>
</evidence>
<dbReference type="HAMAP" id="MF_01631">
    <property type="entry name" value="GlmU"/>
    <property type="match status" value="1"/>
</dbReference>
<evidence type="ECO:0000256" key="7">
    <source>
        <dbReference type="ARBA" id="ARBA00022723"/>
    </source>
</evidence>
<feature type="compositionally biased region" description="Basic and acidic residues" evidence="19">
    <location>
        <begin position="449"/>
        <end position="464"/>
    </location>
</feature>
<evidence type="ECO:0000256" key="17">
    <source>
        <dbReference type="ARBA" id="ARBA00049628"/>
    </source>
</evidence>
<feature type="binding site" evidence="18">
    <location>
        <position position="109"/>
    </location>
    <ligand>
        <name>Mg(2+)</name>
        <dbReference type="ChEBI" id="CHEBI:18420"/>
    </ligand>
</feature>
<evidence type="ECO:0000256" key="10">
    <source>
        <dbReference type="ARBA" id="ARBA00022960"/>
    </source>
</evidence>
<evidence type="ECO:0000256" key="15">
    <source>
        <dbReference type="ARBA" id="ARBA00048247"/>
    </source>
</evidence>
<dbReference type="SUPFAM" id="SSF53448">
    <property type="entry name" value="Nucleotide-diphospho-sugar transferases"/>
    <property type="match status" value="1"/>
</dbReference>
<organism evidence="21 22">
    <name type="scientific">Kiloniella laminariae</name>
    <dbReference type="NCBI Taxonomy" id="454162"/>
    <lineage>
        <taxon>Bacteria</taxon>
        <taxon>Pseudomonadati</taxon>
        <taxon>Pseudomonadota</taxon>
        <taxon>Alphaproteobacteria</taxon>
        <taxon>Rhodospirillales</taxon>
        <taxon>Kiloniellaceae</taxon>
        <taxon>Kiloniella</taxon>
    </lineage>
</organism>
<name>A0ABT4LHS2_9PROT</name>
<keyword evidence="13 18" id="KW-0012">Acyltransferase</keyword>
<comment type="pathway">
    <text evidence="18">Bacterial outer membrane biogenesis; LPS lipid A biosynthesis.</text>
</comment>
<comment type="subcellular location">
    <subcellularLocation>
        <location evidence="1 18">Cytoplasm</location>
    </subcellularLocation>
</comment>
<feature type="binding site" evidence="18">
    <location>
        <position position="234"/>
    </location>
    <ligand>
        <name>Mg(2+)</name>
        <dbReference type="ChEBI" id="CHEBI:18420"/>
    </ligand>
</feature>
<feature type="binding site" evidence="18">
    <location>
        <begin position="79"/>
        <end position="80"/>
    </location>
    <ligand>
        <name>UDP-N-acetyl-alpha-D-glucosamine</name>
        <dbReference type="ChEBI" id="CHEBI:57705"/>
    </ligand>
</feature>
<dbReference type="InterPro" id="IPR038009">
    <property type="entry name" value="GlmU_C_LbH"/>
</dbReference>
<dbReference type="NCBIfam" id="NF010933">
    <property type="entry name" value="PRK14353.1"/>
    <property type="match status" value="1"/>
</dbReference>
<dbReference type="InterPro" id="IPR011004">
    <property type="entry name" value="Trimer_LpxA-like_sf"/>
</dbReference>
<dbReference type="GO" id="GO:0003977">
    <property type="term" value="F:UDP-N-acetylglucosamine diphosphorylase activity"/>
    <property type="evidence" value="ECO:0007669"/>
    <property type="project" value="UniProtKB-EC"/>
</dbReference>
<proteinExistence type="inferred from homology"/>
<keyword evidence="22" id="KW-1185">Reference proteome</keyword>
<dbReference type="CDD" id="cd03353">
    <property type="entry name" value="LbH_GlmU_C"/>
    <property type="match status" value="1"/>
</dbReference>
<comment type="pathway">
    <text evidence="18">Nucleotide-sugar biosynthesis; UDP-N-acetyl-alpha-D-glucosamine biosynthesis; N-acetyl-alpha-D-glucosamine 1-phosphate from alpha-D-glucosamine 6-phosphate (route II): step 2/2.</text>
</comment>
<feature type="region of interest" description="Linker" evidence="18">
    <location>
        <begin position="237"/>
        <end position="257"/>
    </location>
</feature>
<feature type="binding site" evidence="18">
    <location>
        <position position="370"/>
    </location>
    <ligand>
        <name>acetyl-CoA</name>
        <dbReference type="ChEBI" id="CHEBI:57288"/>
    </ligand>
</feature>
<keyword evidence="10 18" id="KW-0133">Cell shape</keyword>
<dbReference type="Pfam" id="PF00132">
    <property type="entry name" value="Hexapep"/>
    <property type="match status" value="1"/>
</dbReference>
<feature type="binding site" evidence="18">
    <location>
        <position position="413"/>
    </location>
    <ligand>
        <name>acetyl-CoA</name>
        <dbReference type="ChEBI" id="CHEBI:57288"/>
    </ligand>
</feature>
<dbReference type="SUPFAM" id="SSF51161">
    <property type="entry name" value="Trimeric LpxA-like enzymes"/>
    <property type="match status" value="1"/>
</dbReference>
<dbReference type="PROSITE" id="PS00101">
    <property type="entry name" value="HEXAPEP_TRANSFERASES"/>
    <property type="match status" value="1"/>
</dbReference>
<dbReference type="InterPro" id="IPR025877">
    <property type="entry name" value="MobA-like_NTP_Trfase"/>
</dbReference>